<feature type="domain" description="Fe2OG dioxygenase" evidence="6">
    <location>
        <begin position="189"/>
        <end position="290"/>
    </location>
</feature>
<dbReference type="KEGG" id="cam:101514908"/>
<keyword evidence="3 5" id="KW-0560">Oxidoreductase</keyword>
<dbReference type="PRINTS" id="PR00682">
    <property type="entry name" value="IPNSYNTHASE"/>
</dbReference>
<dbReference type="Gene3D" id="2.60.120.330">
    <property type="entry name" value="B-lactam Antibiotic, Isopenicillin N Synthase, Chain"/>
    <property type="match status" value="1"/>
</dbReference>
<sequence>MGDIDPSFIQSTEHRPRPSFVEQVDEIPTIDFSETIEQKLITEIGKACEEWGFFQVINHGVPSNVSKKVEIETKKFFEQSIEEKKKVKRDEVNAMGYHDAEHTKNTRDWKEVFDYLVENTTQVPSSHEPHDLELRTLANQWPQYPPHFRETMEEYAREVEKLAYKLLELISLSLGLAGDKFHGCFKNQQLSMVRLNHYPPCPFPHLALGVGRHKDSSALTVLAQDDIGGLQVKRKSVGDWIPVKPTPGAFIINVGDIVQVWSNDKYESVEHRVVVNTEKERFSIPFFFFPSHHVMVKPAEELVNDQNPAKYKPYNIGKFYANRNRSDFNKRDVENIQIHHFKILD</sequence>
<reference evidence="7" key="1">
    <citation type="journal article" date="2013" name="Nat. Biotechnol.">
        <title>Draft genome sequence of chickpea (Cicer arietinum) provides a resource for trait improvement.</title>
        <authorList>
            <person name="Varshney R.K."/>
            <person name="Song C."/>
            <person name="Saxena R.K."/>
            <person name="Azam S."/>
            <person name="Yu S."/>
            <person name="Sharpe A.G."/>
            <person name="Cannon S."/>
            <person name="Baek J."/>
            <person name="Rosen B.D."/>
            <person name="Tar'an B."/>
            <person name="Millan T."/>
            <person name="Zhang X."/>
            <person name="Ramsay L.D."/>
            <person name="Iwata A."/>
            <person name="Wang Y."/>
            <person name="Nelson W."/>
            <person name="Farmer A.D."/>
            <person name="Gaur P.M."/>
            <person name="Soderlund C."/>
            <person name="Penmetsa R.V."/>
            <person name="Xu C."/>
            <person name="Bharti A.K."/>
            <person name="He W."/>
            <person name="Winter P."/>
            <person name="Zhao S."/>
            <person name="Hane J.K."/>
            <person name="Carrasquilla-Garcia N."/>
            <person name="Condie J.A."/>
            <person name="Upadhyaya H.D."/>
            <person name="Luo M.C."/>
            <person name="Thudi M."/>
            <person name="Gowda C.L."/>
            <person name="Singh N.P."/>
            <person name="Lichtenzveig J."/>
            <person name="Gali K.K."/>
            <person name="Rubio J."/>
            <person name="Nadarajan N."/>
            <person name="Dolezel J."/>
            <person name="Bansal K.C."/>
            <person name="Xu X."/>
            <person name="Edwards D."/>
            <person name="Zhang G."/>
            <person name="Kahl G."/>
            <person name="Gil J."/>
            <person name="Singh K.B."/>
            <person name="Datta S.K."/>
            <person name="Jackson S.A."/>
            <person name="Wang J."/>
            <person name="Cook D.R."/>
        </authorList>
    </citation>
    <scope>NUCLEOTIDE SEQUENCE [LARGE SCALE GENOMIC DNA]</scope>
    <source>
        <strain evidence="7">cv. CDC Frontier</strain>
    </source>
</reference>
<evidence type="ECO:0000256" key="4">
    <source>
        <dbReference type="ARBA" id="ARBA00023004"/>
    </source>
</evidence>
<evidence type="ECO:0000313" key="8">
    <source>
        <dbReference type="RefSeq" id="XP_004498173.1"/>
    </source>
</evidence>
<dbReference type="Pfam" id="PF03171">
    <property type="entry name" value="2OG-FeII_Oxy"/>
    <property type="match status" value="1"/>
</dbReference>
<proteinExistence type="inferred from homology"/>
<dbReference type="PaxDb" id="3827-XP_004498173.1"/>
<dbReference type="AlphaFoldDB" id="A0A1S2Y283"/>
<evidence type="ECO:0000256" key="5">
    <source>
        <dbReference type="RuleBase" id="RU003682"/>
    </source>
</evidence>
<keyword evidence="4 5" id="KW-0408">Iron</keyword>
<comment type="similarity">
    <text evidence="1 5">Belongs to the iron/ascorbate-dependent oxidoreductase family.</text>
</comment>
<dbReference type="Proteomes" id="UP000087171">
    <property type="component" value="Chromosome Ca4"/>
</dbReference>
<dbReference type="GeneID" id="101514908"/>
<dbReference type="OrthoDB" id="288590at2759"/>
<dbReference type="GO" id="GO:0051213">
    <property type="term" value="F:dioxygenase activity"/>
    <property type="evidence" value="ECO:0007669"/>
    <property type="project" value="UniProtKB-ARBA"/>
</dbReference>
<evidence type="ECO:0000256" key="3">
    <source>
        <dbReference type="ARBA" id="ARBA00023002"/>
    </source>
</evidence>
<dbReference type="InterPro" id="IPR044861">
    <property type="entry name" value="IPNS-like_FE2OG_OXY"/>
</dbReference>
<dbReference type="SUPFAM" id="SSF51197">
    <property type="entry name" value="Clavaminate synthase-like"/>
    <property type="match status" value="1"/>
</dbReference>
<evidence type="ECO:0000256" key="1">
    <source>
        <dbReference type="ARBA" id="ARBA00008056"/>
    </source>
</evidence>
<evidence type="ECO:0000259" key="6">
    <source>
        <dbReference type="PROSITE" id="PS51471"/>
    </source>
</evidence>
<name>A0A1S2Y283_CICAR</name>
<gene>
    <name evidence="8" type="primary">LOC101514908</name>
</gene>
<reference evidence="8" key="2">
    <citation type="submission" date="2025-08" db="UniProtKB">
        <authorList>
            <consortium name="RefSeq"/>
        </authorList>
    </citation>
    <scope>IDENTIFICATION</scope>
    <source>
        <tissue evidence="8">Etiolated seedlings</tissue>
    </source>
</reference>
<organism evidence="7 8">
    <name type="scientific">Cicer arietinum</name>
    <name type="common">Chickpea</name>
    <name type="synonym">Garbanzo</name>
    <dbReference type="NCBI Taxonomy" id="3827"/>
    <lineage>
        <taxon>Eukaryota</taxon>
        <taxon>Viridiplantae</taxon>
        <taxon>Streptophyta</taxon>
        <taxon>Embryophyta</taxon>
        <taxon>Tracheophyta</taxon>
        <taxon>Spermatophyta</taxon>
        <taxon>Magnoliopsida</taxon>
        <taxon>eudicotyledons</taxon>
        <taxon>Gunneridae</taxon>
        <taxon>Pentapetalae</taxon>
        <taxon>rosids</taxon>
        <taxon>fabids</taxon>
        <taxon>Fabales</taxon>
        <taxon>Fabaceae</taxon>
        <taxon>Papilionoideae</taxon>
        <taxon>50 kb inversion clade</taxon>
        <taxon>NPAAA clade</taxon>
        <taxon>Hologalegina</taxon>
        <taxon>IRL clade</taxon>
        <taxon>Cicereae</taxon>
        <taxon>Cicer</taxon>
    </lineage>
</organism>
<dbReference type="GO" id="GO:0046872">
    <property type="term" value="F:metal ion binding"/>
    <property type="evidence" value="ECO:0007669"/>
    <property type="project" value="UniProtKB-KW"/>
</dbReference>
<keyword evidence="2 5" id="KW-0479">Metal-binding</keyword>
<dbReference type="FunFam" id="2.60.120.330:FF:000012">
    <property type="entry name" value="Gibberellin 20 oxidase 1"/>
    <property type="match status" value="1"/>
</dbReference>
<dbReference type="PANTHER" id="PTHR10209:SF744">
    <property type="entry name" value="PROTEIN DMR6-LIKE OXYGENASE 2-LIKE"/>
    <property type="match status" value="1"/>
</dbReference>
<dbReference type="eggNOG" id="KOG0143">
    <property type="taxonomic scope" value="Eukaryota"/>
</dbReference>
<dbReference type="InterPro" id="IPR027443">
    <property type="entry name" value="IPNS-like_sf"/>
</dbReference>
<dbReference type="PANTHER" id="PTHR10209">
    <property type="entry name" value="OXIDOREDUCTASE, 2OG-FE II OXYGENASE FAMILY PROTEIN"/>
    <property type="match status" value="1"/>
</dbReference>
<accession>A0A1S2Y283</accession>
<dbReference type="InterPro" id="IPR005123">
    <property type="entry name" value="Oxoglu/Fe-dep_dioxygenase_dom"/>
</dbReference>
<keyword evidence="7" id="KW-1185">Reference proteome</keyword>
<dbReference type="RefSeq" id="XP_004498173.1">
    <property type="nucleotide sequence ID" value="XM_004498116.3"/>
</dbReference>
<dbReference type="PROSITE" id="PS51471">
    <property type="entry name" value="FE2OG_OXY"/>
    <property type="match status" value="1"/>
</dbReference>
<dbReference type="InterPro" id="IPR026992">
    <property type="entry name" value="DIOX_N"/>
</dbReference>
<evidence type="ECO:0000313" key="7">
    <source>
        <dbReference type="Proteomes" id="UP000087171"/>
    </source>
</evidence>
<dbReference type="Pfam" id="PF14226">
    <property type="entry name" value="DIOX_N"/>
    <property type="match status" value="1"/>
</dbReference>
<evidence type="ECO:0000256" key="2">
    <source>
        <dbReference type="ARBA" id="ARBA00022723"/>
    </source>
</evidence>
<protein>
    <submittedName>
        <fullName evidence="8">Protein DMR6-LIKE OXYGENASE 2-like</fullName>
    </submittedName>
</protein>